<dbReference type="Gene3D" id="2.60.40.380">
    <property type="entry name" value="Purple acid phosphatase-like, N-terminal"/>
    <property type="match status" value="1"/>
</dbReference>
<dbReference type="InterPro" id="IPR029052">
    <property type="entry name" value="Metallo-depent_PP-like"/>
</dbReference>
<dbReference type="Proteomes" id="UP001139031">
    <property type="component" value="Unassembled WGS sequence"/>
</dbReference>
<feature type="region of interest" description="Disordered" evidence="1">
    <location>
        <begin position="26"/>
        <end position="59"/>
    </location>
</feature>
<accession>A0ABS7U2G0</accession>
<dbReference type="InterPro" id="IPR038607">
    <property type="entry name" value="PhoD-like_sf"/>
</dbReference>
<evidence type="ECO:0000259" key="3">
    <source>
        <dbReference type="Pfam" id="PF09423"/>
    </source>
</evidence>
<dbReference type="RefSeq" id="WP_224196453.1">
    <property type="nucleotide sequence ID" value="NZ_JAIRAU010000049.1"/>
</dbReference>
<sequence length="745" mass="81366">MTQRFSRRQFLRATLVSVVSAGLSACKGGGDATTDSDGSTGTDGTTEPTGTTAPTTGAEEPLLDGAAYFPQSVASGDPRPDSVILWTRVDDGDVGDGDLELTVELATDPEFTARVELDAASAAVAARAAFDRCAKAKIKGLEPATTYYYRFVHNREDGRYGSQVGRTRTAPAPDADVAVRFAYVSCQDYNGRYYNSYRGLLGQQDLDFFVHLGDYIYETTGDPTFQAAGRAVTFSDTAGAIVFNEGTEEEYFAASSLSNYRELYRGYRSDPALRRVHESLPMIAVWDDHEFSDDCFGATATYFDGRIDEHDEARRKHANQAWFEYMPIDFTDEEFAYDPSKPHPQDITIYRDFRFGKHLHLVLTDLRSYRPDHLIAEDGFPGAVVLDEAALVEQLGSLPEFAGPYVEDIDAYDGGTYKTALLAAADALGFDPAHLSGPIDAVFINDTLASVMDPTPPIDEATLATLPRGLSYRGLGKRSFNGSIGARYFVNKPAFDAWAAARKAADPASVDVMGPTQQQWFLDTMKGSTATWKVWGTEITLMPLVIDLTSFPIEPFNQLYYMNVDQWDGFNPTRDALLAELQAVENVVAITGDIHAFYAGTPMVAGAPDQKIVELVGGGISSTPFQSLLVLQVAADPTLSSLPGAGMLAAAIDALFTGTTTNPHLGFADSSRNGFVSVVIDRAELDATFHMLSEDVSLTDYEGMDDALAGKFTRERFRVKAGARDLYREIAGEWKRWDPSTNQWV</sequence>
<dbReference type="Pfam" id="PF09423">
    <property type="entry name" value="PhoD"/>
    <property type="match status" value="2"/>
</dbReference>
<dbReference type="InterPro" id="IPR018946">
    <property type="entry name" value="PhoD-like_MPP"/>
</dbReference>
<evidence type="ECO:0000313" key="6">
    <source>
        <dbReference type="Proteomes" id="UP001139031"/>
    </source>
</evidence>
<feature type="signal peptide" evidence="2">
    <location>
        <begin position="1"/>
        <end position="21"/>
    </location>
</feature>
<gene>
    <name evidence="5" type="ORF">K7C98_36275</name>
</gene>
<feature type="domain" description="PhoD-like phosphatase metallophosphatase" evidence="3">
    <location>
        <begin position="497"/>
        <end position="689"/>
    </location>
</feature>
<proteinExistence type="predicted"/>
<evidence type="ECO:0000313" key="5">
    <source>
        <dbReference type="EMBL" id="MBZ5714720.1"/>
    </source>
</evidence>
<dbReference type="EMBL" id="JAIRAU010000049">
    <property type="protein sequence ID" value="MBZ5714720.1"/>
    <property type="molecule type" value="Genomic_DNA"/>
</dbReference>
<feature type="domain" description="PhoD-like phosphatase metallophosphatase" evidence="3">
    <location>
        <begin position="181"/>
        <end position="373"/>
    </location>
</feature>
<keyword evidence="6" id="KW-1185">Reference proteome</keyword>
<name>A0ABS7U2G0_9BACT</name>
<organism evidence="5 6">
    <name type="scientific">Nannocystis pusilla</name>
    <dbReference type="NCBI Taxonomy" id="889268"/>
    <lineage>
        <taxon>Bacteria</taxon>
        <taxon>Pseudomonadati</taxon>
        <taxon>Myxococcota</taxon>
        <taxon>Polyangia</taxon>
        <taxon>Nannocystales</taxon>
        <taxon>Nannocystaceae</taxon>
        <taxon>Nannocystis</taxon>
    </lineage>
</organism>
<dbReference type="InterPro" id="IPR032093">
    <property type="entry name" value="PhoD_N"/>
</dbReference>
<dbReference type="Gene3D" id="3.60.21.70">
    <property type="entry name" value="PhoD-like phosphatase"/>
    <property type="match status" value="1"/>
</dbReference>
<comment type="caution">
    <text evidence="5">The sequence shown here is derived from an EMBL/GenBank/DDBJ whole genome shotgun (WGS) entry which is preliminary data.</text>
</comment>
<evidence type="ECO:0000259" key="4">
    <source>
        <dbReference type="Pfam" id="PF16655"/>
    </source>
</evidence>
<evidence type="ECO:0000256" key="1">
    <source>
        <dbReference type="SAM" id="MobiDB-lite"/>
    </source>
</evidence>
<dbReference type="PANTHER" id="PTHR43606:SF2">
    <property type="entry name" value="ALKALINE PHOSPHATASE FAMILY PROTEIN (AFU_ORTHOLOGUE AFUA_5G03860)"/>
    <property type="match status" value="1"/>
</dbReference>
<dbReference type="InterPro" id="IPR052900">
    <property type="entry name" value="Phospholipid_Metab_Enz"/>
</dbReference>
<dbReference type="Pfam" id="PF16655">
    <property type="entry name" value="PhoD_N"/>
    <property type="match status" value="1"/>
</dbReference>
<dbReference type="PROSITE" id="PS51257">
    <property type="entry name" value="PROKAR_LIPOPROTEIN"/>
    <property type="match status" value="1"/>
</dbReference>
<dbReference type="PROSITE" id="PS51318">
    <property type="entry name" value="TAT"/>
    <property type="match status" value="1"/>
</dbReference>
<reference evidence="5" key="1">
    <citation type="submission" date="2021-08" db="EMBL/GenBank/DDBJ databases">
        <authorList>
            <person name="Stevens D.C."/>
        </authorList>
    </citation>
    <scope>NUCLEOTIDE SEQUENCE</scope>
    <source>
        <strain evidence="5">DSM 53165</strain>
    </source>
</reference>
<evidence type="ECO:0000256" key="2">
    <source>
        <dbReference type="SAM" id="SignalP"/>
    </source>
</evidence>
<dbReference type="PANTHER" id="PTHR43606">
    <property type="entry name" value="PHOSPHATASE, PUTATIVE (AFU_ORTHOLOGUE AFUA_6G08710)-RELATED"/>
    <property type="match status" value="1"/>
</dbReference>
<keyword evidence="2" id="KW-0732">Signal</keyword>
<dbReference type="SUPFAM" id="SSF56300">
    <property type="entry name" value="Metallo-dependent phosphatases"/>
    <property type="match status" value="1"/>
</dbReference>
<dbReference type="CDD" id="cd07389">
    <property type="entry name" value="MPP_PhoD"/>
    <property type="match status" value="1"/>
</dbReference>
<feature type="domain" description="Phospholipase D N-terminal" evidence="4">
    <location>
        <begin position="72"/>
        <end position="169"/>
    </location>
</feature>
<feature type="compositionally biased region" description="Low complexity" evidence="1">
    <location>
        <begin position="32"/>
        <end position="59"/>
    </location>
</feature>
<protein>
    <submittedName>
        <fullName evidence="5">Alkaline phosphatase D family protein</fullName>
    </submittedName>
</protein>
<feature type="chain" id="PRO_5047331119" evidence="2">
    <location>
        <begin position="22"/>
        <end position="745"/>
    </location>
</feature>
<dbReference type="InterPro" id="IPR006311">
    <property type="entry name" value="TAT_signal"/>
</dbReference>